<feature type="region of interest" description="Disordered" evidence="1">
    <location>
        <begin position="1"/>
        <end position="28"/>
    </location>
</feature>
<accession>K0KH96</accession>
<dbReference type="Proteomes" id="UP000009328">
    <property type="component" value="Unassembled WGS sequence"/>
</dbReference>
<evidence type="ECO:0000313" key="2">
    <source>
        <dbReference type="EMBL" id="CCH44590.1"/>
    </source>
</evidence>
<dbReference type="HOGENOM" id="CLU_073924_0_0_1"/>
<comment type="caution">
    <text evidence="2">The sequence shown here is derived from an EMBL/GenBank/DDBJ whole genome shotgun (WGS) entry which is preliminary data.</text>
</comment>
<evidence type="ECO:0000256" key="1">
    <source>
        <dbReference type="SAM" id="MobiDB-lite"/>
    </source>
</evidence>
<evidence type="ECO:0000313" key="3">
    <source>
        <dbReference type="Proteomes" id="UP000009328"/>
    </source>
</evidence>
<organism evidence="2 3">
    <name type="scientific">Wickerhamomyces ciferrii (strain ATCC 14091 / BCRC 22168 / CBS 111 / JCM 3599 / NBRC 0793 / NRRL Y-1031 F-60-10)</name>
    <name type="common">Yeast</name>
    <name type="synonym">Pichia ciferrii</name>
    <dbReference type="NCBI Taxonomy" id="1206466"/>
    <lineage>
        <taxon>Eukaryota</taxon>
        <taxon>Fungi</taxon>
        <taxon>Dikarya</taxon>
        <taxon>Ascomycota</taxon>
        <taxon>Saccharomycotina</taxon>
        <taxon>Saccharomycetes</taxon>
        <taxon>Phaffomycetales</taxon>
        <taxon>Wickerhamomycetaceae</taxon>
        <taxon>Wickerhamomyces</taxon>
    </lineage>
</organism>
<feature type="compositionally biased region" description="Low complexity" evidence="1">
    <location>
        <begin position="14"/>
        <end position="28"/>
    </location>
</feature>
<feature type="compositionally biased region" description="Basic and acidic residues" evidence="1">
    <location>
        <begin position="1"/>
        <end position="13"/>
    </location>
</feature>
<name>K0KH96_WICCF</name>
<proteinExistence type="predicted"/>
<gene>
    <name evidence="2" type="ORF">BN7_4157</name>
</gene>
<keyword evidence="3" id="KW-1185">Reference proteome</keyword>
<dbReference type="AlphaFoldDB" id="K0KH96"/>
<dbReference type="EMBL" id="CAIF01000144">
    <property type="protein sequence ID" value="CCH44590.1"/>
    <property type="molecule type" value="Genomic_DNA"/>
</dbReference>
<protein>
    <submittedName>
        <fullName evidence="2">Uncharacterized protein</fullName>
    </submittedName>
</protein>
<sequence>MQPVKESEREKHSSGSNNNNGINNTHNNYWTKSQKKLIDKYQNQMNYRLIPLIPTPEQSTVKMPLITCPDVLSDIEARVSIPFLDIKPKPSTLRSYPENPWSITSNWKLKSASEKYRMPVKVFPFMFFKERSNPLNLNNLHDHFYSSFFYFRPAINKSIKSDSDLRQYLIDSLTNILLDYYVKKDALETSNKTPNIPAVNADHDPDHHSYYKFRESEEPILSHKRFLKDYQQKVKLCLAYRPNSQPLVPLLENLINVLTFGGELKEVDGFINFFESETHTAISITRKQITDEKDNIDNMNLKHSKFLNEKILYLSNSTIKFGVEHIYSKAHINFIPGISTYDLVDPPPPSYQESLHFDEQNFLNDDNIEDTDAYYNVKNT</sequence>
<reference evidence="2 3" key="1">
    <citation type="journal article" date="2012" name="Eukaryot. Cell">
        <title>Draft genome sequence of Wickerhamomyces ciferrii NRRL Y-1031 F-60-10.</title>
        <authorList>
            <person name="Schneider J."/>
            <person name="Andrea H."/>
            <person name="Blom J."/>
            <person name="Jaenicke S."/>
            <person name="Ruckert C."/>
            <person name="Schorsch C."/>
            <person name="Szczepanowski R."/>
            <person name="Farwick M."/>
            <person name="Goesmann A."/>
            <person name="Puhler A."/>
            <person name="Schaffer S."/>
            <person name="Tauch A."/>
            <person name="Kohler T."/>
            <person name="Brinkrolf K."/>
        </authorList>
    </citation>
    <scope>NUCLEOTIDE SEQUENCE [LARGE SCALE GENOMIC DNA]</scope>
    <source>
        <strain evidence="3">ATCC 14091 / BCRC 22168 / CBS 111 / JCM 3599 / NBRC 0793 / NRRL Y-1031 F-60-10</strain>
    </source>
</reference>
<dbReference type="InParanoid" id="K0KH96"/>